<protein>
    <submittedName>
        <fullName evidence="4">Branched-chain amino acid transport system II carrier protein</fullName>
    </submittedName>
</protein>
<keyword evidence="1" id="KW-0472">Membrane</keyword>
<accession>A0A2T4SD47</accession>
<dbReference type="EMBL" id="JAFNLT010000002">
    <property type="protein sequence ID" value="MBO1226266.1"/>
    <property type="molecule type" value="Genomic_DNA"/>
</dbReference>
<dbReference type="AlphaFoldDB" id="A0A2T4SD47"/>
<feature type="transmembrane region" description="Helical" evidence="1">
    <location>
        <begin position="266"/>
        <end position="293"/>
    </location>
</feature>
<dbReference type="Proteomes" id="UP000240400">
    <property type="component" value="Unassembled WGS sequence"/>
</dbReference>
<dbReference type="PANTHER" id="PTHR37814">
    <property type="entry name" value="CONSERVED MEMBRANE PROTEIN"/>
    <property type="match status" value="1"/>
</dbReference>
<keyword evidence="1" id="KW-1133">Transmembrane helix</keyword>
<reference evidence="4 6" key="3">
    <citation type="submission" date="2018-06" db="EMBL/GenBank/DDBJ databases">
        <authorList>
            <consortium name="Pathogen Informatics"/>
            <person name="Doyle S."/>
        </authorList>
    </citation>
    <scope>NUCLEOTIDE SEQUENCE [LARGE SCALE GENOMIC DNA]</scope>
    <source>
        <strain evidence="4 6">NCTC13834</strain>
    </source>
</reference>
<organism evidence="3 5">
    <name type="scientific">Staphylococcus nepalensis</name>
    <dbReference type="NCBI Taxonomy" id="214473"/>
    <lineage>
        <taxon>Bacteria</taxon>
        <taxon>Bacillati</taxon>
        <taxon>Bacillota</taxon>
        <taxon>Bacilli</taxon>
        <taxon>Bacillales</taxon>
        <taxon>Staphylococcaceae</taxon>
        <taxon>Staphylococcus</taxon>
    </lineage>
</organism>
<dbReference type="EMBL" id="UHDS01000001">
    <property type="protein sequence ID" value="SUM54187.1"/>
    <property type="molecule type" value="Genomic_DNA"/>
</dbReference>
<feature type="transmembrane region" description="Helical" evidence="1">
    <location>
        <begin position="7"/>
        <end position="27"/>
    </location>
</feature>
<feature type="transmembrane region" description="Helical" evidence="1">
    <location>
        <begin position="305"/>
        <end position="325"/>
    </location>
</feature>
<dbReference type="RefSeq" id="WP_103372604.1">
    <property type="nucleotide sequence ID" value="NZ_BMCF01000001.1"/>
</dbReference>
<feature type="transmembrane region" description="Helical" evidence="1">
    <location>
        <begin position="146"/>
        <end position="170"/>
    </location>
</feature>
<dbReference type="PANTHER" id="PTHR37814:SF1">
    <property type="entry name" value="MEMBRANE PROTEIN"/>
    <property type="match status" value="1"/>
</dbReference>
<dbReference type="Proteomes" id="UP000254412">
    <property type="component" value="Unassembled WGS sequence"/>
</dbReference>
<evidence type="ECO:0000256" key="1">
    <source>
        <dbReference type="SAM" id="Phobius"/>
    </source>
</evidence>
<evidence type="ECO:0000313" key="6">
    <source>
        <dbReference type="Proteomes" id="UP000254412"/>
    </source>
</evidence>
<dbReference type="OrthoDB" id="4424890at2"/>
<feature type="transmembrane region" description="Helical" evidence="1">
    <location>
        <begin position="223"/>
        <end position="246"/>
    </location>
</feature>
<evidence type="ECO:0000313" key="7">
    <source>
        <dbReference type="Proteomes" id="UP000664081"/>
    </source>
</evidence>
<reference evidence="3" key="2">
    <citation type="submission" date="2018-03" db="EMBL/GenBank/DDBJ databases">
        <authorList>
            <person name="Keele B.F."/>
        </authorList>
    </citation>
    <scope>NUCLEOTIDE SEQUENCE</scope>
    <source>
        <strain evidence="3">SNUC 4337</strain>
    </source>
</reference>
<gene>
    <name evidence="3" type="ORF">BUZ61_02150</name>
    <name evidence="2" type="ORF">J3T88_02880</name>
    <name evidence="4" type="ORF">NCTC13834_00472</name>
</gene>
<sequence>MQQQIKITNIIKLSGAYIAYLIGSGFATGQEVMQFFASFGVYGILGALVSAVLFCLLGSTLMMKGYDLQLKQPGRIFKYYCGNIVGTIIEYFTIVFIFSIVVIMIAGTGAVVAEQFHLPNLVGVLGMGVVAMLTVILGLNKLVDIIGTVGPIIVILTIGICLIVFFSNIGNLSNMLYLPESAKSLQPTNHWWQSGGLFFCYNILAGSIFFSQLGQQSNSKKEAGVTGIIGGAVLMLTVIVMIIALLVHSNHVFDLEVPVLYLGNTIAPFIALLFSVCILLGIYSTTAPMYWLVKNEFMKLVPSKLGVLVTVVLGIIFIICGTLPFGELVSIIYPFVGYVGAIVVVIIFVRTLYNYFTQKQKA</sequence>
<feature type="transmembrane region" description="Helical" evidence="1">
    <location>
        <begin position="331"/>
        <end position="353"/>
    </location>
</feature>
<reference evidence="3 5" key="1">
    <citation type="journal article" date="2016" name="Front. Microbiol.">
        <title>Comprehensive Phylogenetic Analysis of Bovine Non-aureus Staphylococci Species Based on Whole-Genome Sequencing.</title>
        <authorList>
            <person name="Naushad S."/>
            <person name="Barkema H.W."/>
            <person name="Luby C."/>
            <person name="Condas L.A."/>
            <person name="Nobrega D.B."/>
            <person name="Carson D.A."/>
            <person name="De Buck J."/>
        </authorList>
    </citation>
    <scope>NUCLEOTIDE SEQUENCE [LARGE SCALE GENOMIC DNA]</scope>
    <source>
        <strain evidence="3 5">SNUC 4337</strain>
    </source>
</reference>
<keyword evidence="7" id="KW-1185">Reference proteome</keyword>
<evidence type="ECO:0000313" key="4">
    <source>
        <dbReference type="EMBL" id="SUM54187.1"/>
    </source>
</evidence>
<evidence type="ECO:0000313" key="3">
    <source>
        <dbReference type="EMBL" id="PTK60393.1"/>
    </source>
</evidence>
<proteinExistence type="predicted"/>
<feature type="transmembrane region" description="Helical" evidence="1">
    <location>
        <begin position="39"/>
        <end position="63"/>
    </location>
</feature>
<feature type="transmembrane region" description="Helical" evidence="1">
    <location>
        <begin position="84"/>
        <end position="106"/>
    </location>
</feature>
<dbReference type="InterPro" id="IPR038728">
    <property type="entry name" value="YkvI-like"/>
</dbReference>
<name>A0A2T4SD47_9STAP</name>
<feature type="transmembrane region" description="Helical" evidence="1">
    <location>
        <begin position="190"/>
        <end position="211"/>
    </location>
</feature>
<dbReference type="EMBL" id="PZHR01000006">
    <property type="protein sequence ID" value="PTK60393.1"/>
    <property type="molecule type" value="Genomic_DNA"/>
</dbReference>
<keyword evidence="1" id="KW-0812">Transmembrane</keyword>
<reference evidence="2 7" key="4">
    <citation type="submission" date="2021-03" db="EMBL/GenBank/DDBJ databases">
        <title>Staphylococci and Mammaliicocci in bats.</title>
        <authorList>
            <person name="Fountain K."/>
        </authorList>
    </citation>
    <scope>NUCLEOTIDE SEQUENCE [LARGE SCALE GENOMIC DNA]</scope>
    <source>
        <strain evidence="2 7">18_1_E_SW</strain>
    </source>
</reference>
<dbReference type="Proteomes" id="UP000664081">
    <property type="component" value="Unassembled WGS sequence"/>
</dbReference>
<evidence type="ECO:0000313" key="5">
    <source>
        <dbReference type="Proteomes" id="UP000240400"/>
    </source>
</evidence>
<evidence type="ECO:0000313" key="2">
    <source>
        <dbReference type="EMBL" id="MBO1226266.1"/>
    </source>
</evidence>
<feature type="transmembrane region" description="Helical" evidence="1">
    <location>
        <begin position="118"/>
        <end position="139"/>
    </location>
</feature>